<reference evidence="1" key="1">
    <citation type="journal article" date="2014" name="Front. Microbiol.">
        <title>High frequency of phylogenetically diverse reductive dehalogenase-homologous genes in deep subseafloor sedimentary metagenomes.</title>
        <authorList>
            <person name="Kawai M."/>
            <person name="Futagami T."/>
            <person name="Toyoda A."/>
            <person name="Takaki Y."/>
            <person name="Nishi S."/>
            <person name="Hori S."/>
            <person name="Arai W."/>
            <person name="Tsubouchi T."/>
            <person name="Morono Y."/>
            <person name="Uchiyama I."/>
            <person name="Ito T."/>
            <person name="Fujiyama A."/>
            <person name="Inagaki F."/>
            <person name="Takami H."/>
        </authorList>
    </citation>
    <scope>NUCLEOTIDE SEQUENCE</scope>
    <source>
        <strain evidence="1">Expedition CK06-06</strain>
    </source>
</reference>
<organism evidence="1">
    <name type="scientific">marine sediment metagenome</name>
    <dbReference type="NCBI Taxonomy" id="412755"/>
    <lineage>
        <taxon>unclassified sequences</taxon>
        <taxon>metagenomes</taxon>
        <taxon>ecological metagenomes</taxon>
    </lineage>
</organism>
<comment type="caution">
    <text evidence="1">The sequence shown here is derived from an EMBL/GenBank/DDBJ whole genome shotgun (WGS) entry which is preliminary data.</text>
</comment>
<protein>
    <submittedName>
        <fullName evidence="1">Uncharacterized protein</fullName>
    </submittedName>
</protein>
<dbReference type="AlphaFoldDB" id="X1GCA2"/>
<gene>
    <name evidence="1" type="ORF">S03H2_30263</name>
</gene>
<dbReference type="EMBL" id="BARU01018300">
    <property type="protein sequence ID" value="GAH54857.1"/>
    <property type="molecule type" value="Genomic_DNA"/>
</dbReference>
<name>X1GCA2_9ZZZZ</name>
<proteinExistence type="predicted"/>
<accession>X1GCA2</accession>
<evidence type="ECO:0000313" key="1">
    <source>
        <dbReference type="EMBL" id="GAH54857.1"/>
    </source>
</evidence>
<sequence length="74" mass="8413">MTNRKGIPVEELTSETRAKLNIGNKIGDTEVSRRLVILGRFLQSMEGLSKRDALWICRTAITHLKGYREKGKRA</sequence>